<evidence type="ECO:0000256" key="1">
    <source>
        <dbReference type="ARBA" id="ARBA00001913"/>
    </source>
</evidence>
<evidence type="ECO:0000256" key="6">
    <source>
        <dbReference type="PROSITE-ProRule" id="PRU01240"/>
    </source>
</evidence>
<protein>
    <submittedName>
        <fullName evidence="12">Serine protease</fullName>
        <ecNumber evidence="12">3.4.21.-</ecNumber>
    </submittedName>
</protein>
<dbReference type="InterPro" id="IPR008979">
    <property type="entry name" value="Galactose-bd-like_sf"/>
</dbReference>
<dbReference type="PROSITE" id="PS00136">
    <property type="entry name" value="SUBTILASE_ASP"/>
    <property type="match status" value="1"/>
</dbReference>
<dbReference type="PANTHER" id="PTHR43806">
    <property type="entry name" value="PEPTIDASE S8"/>
    <property type="match status" value="1"/>
</dbReference>
<dbReference type="Proteomes" id="UP001254759">
    <property type="component" value="Unassembled WGS sequence"/>
</dbReference>
<dbReference type="Gene3D" id="3.40.50.200">
    <property type="entry name" value="Peptidase S8/S53 domain"/>
    <property type="match status" value="1"/>
</dbReference>
<accession>A0ABU1RW05</accession>
<dbReference type="GO" id="GO:0008233">
    <property type="term" value="F:peptidase activity"/>
    <property type="evidence" value="ECO:0007669"/>
    <property type="project" value="UniProtKB-KW"/>
</dbReference>
<feature type="domain" description="P/Homo B" evidence="11">
    <location>
        <begin position="669"/>
        <end position="783"/>
    </location>
</feature>
<dbReference type="SMART" id="SM00089">
    <property type="entry name" value="PKD"/>
    <property type="match status" value="1"/>
</dbReference>
<dbReference type="CDD" id="cd00146">
    <property type="entry name" value="PKD"/>
    <property type="match status" value="1"/>
</dbReference>
<dbReference type="Gene3D" id="2.60.40.10">
    <property type="entry name" value="Immunoglobulins"/>
    <property type="match status" value="1"/>
</dbReference>
<comment type="cofactor">
    <cofactor evidence="1">
        <name>Ca(2+)</name>
        <dbReference type="ChEBI" id="CHEBI:29108"/>
    </cofactor>
</comment>
<dbReference type="PROSITE" id="PS00137">
    <property type="entry name" value="SUBTILASE_HIS"/>
    <property type="match status" value="1"/>
</dbReference>
<feature type="region of interest" description="Disordered" evidence="8">
    <location>
        <begin position="210"/>
        <end position="229"/>
    </location>
</feature>
<feature type="active site" description="Charge relay system" evidence="6">
    <location>
        <position position="412"/>
    </location>
</feature>
<evidence type="ECO:0000256" key="2">
    <source>
        <dbReference type="ARBA" id="ARBA00011073"/>
    </source>
</evidence>
<evidence type="ECO:0000256" key="7">
    <source>
        <dbReference type="RuleBase" id="RU003355"/>
    </source>
</evidence>
<evidence type="ECO:0000259" key="11">
    <source>
        <dbReference type="PROSITE" id="PS51829"/>
    </source>
</evidence>
<keyword evidence="3 6" id="KW-0645">Protease</keyword>
<dbReference type="InterPro" id="IPR000209">
    <property type="entry name" value="Peptidase_S8/S53_dom"/>
</dbReference>
<dbReference type="PROSITE" id="PS50093">
    <property type="entry name" value="PKD"/>
    <property type="match status" value="1"/>
</dbReference>
<dbReference type="InterPro" id="IPR007280">
    <property type="entry name" value="Peptidase_C_arc/bac"/>
</dbReference>
<gene>
    <name evidence="12" type="ORF">J2W94_003261</name>
</gene>
<dbReference type="InterPro" id="IPR034176">
    <property type="entry name" value="Peptidases_S8_13"/>
</dbReference>
<comment type="similarity">
    <text evidence="2 6 7">Belongs to the peptidase S8 family.</text>
</comment>
<dbReference type="EC" id="3.4.21.-" evidence="12"/>
<dbReference type="InterPro" id="IPR002884">
    <property type="entry name" value="P_dom"/>
</dbReference>
<feature type="domain" description="PKD" evidence="10">
    <location>
        <begin position="476"/>
        <end position="563"/>
    </location>
</feature>
<evidence type="ECO:0000313" key="12">
    <source>
        <dbReference type="EMBL" id="MDR6842954.1"/>
    </source>
</evidence>
<dbReference type="Pfam" id="PF01483">
    <property type="entry name" value="P_proprotein"/>
    <property type="match status" value="1"/>
</dbReference>
<dbReference type="InterPro" id="IPR000601">
    <property type="entry name" value="PKD_dom"/>
</dbReference>
<name>A0ABU1RW05_9GAMM</name>
<dbReference type="InterPro" id="IPR015500">
    <property type="entry name" value="Peptidase_S8_subtilisin-rel"/>
</dbReference>
<organism evidence="12 13">
    <name type="scientific">Pseudoxanthomonas sacheonensis</name>
    <dbReference type="NCBI Taxonomy" id="443615"/>
    <lineage>
        <taxon>Bacteria</taxon>
        <taxon>Pseudomonadati</taxon>
        <taxon>Pseudomonadota</taxon>
        <taxon>Gammaproteobacteria</taxon>
        <taxon>Lysobacterales</taxon>
        <taxon>Lysobacteraceae</taxon>
        <taxon>Pseudoxanthomonas</taxon>
    </lineage>
</organism>
<dbReference type="InterPro" id="IPR035986">
    <property type="entry name" value="PKD_dom_sf"/>
</dbReference>
<keyword evidence="9" id="KW-0732">Signal</keyword>
<dbReference type="SUPFAM" id="SSF52743">
    <property type="entry name" value="Subtilisin-like"/>
    <property type="match status" value="1"/>
</dbReference>
<keyword evidence="5 6" id="KW-0720">Serine protease</keyword>
<keyword evidence="13" id="KW-1185">Reference proteome</keyword>
<evidence type="ECO:0000256" key="9">
    <source>
        <dbReference type="SAM" id="SignalP"/>
    </source>
</evidence>
<evidence type="ECO:0000256" key="8">
    <source>
        <dbReference type="SAM" id="MobiDB-lite"/>
    </source>
</evidence>
<evidence type="ECO:0000259" key="10">
    <source>
        <dbReference type="PROSITE" id="PS50093"/>
    </source>
</evidence>
<sequence>MSDVSKRRLRLHVLASATAIAISSMCAMPAMAAGRIDLSGLQSPEQKNFDRFIVKYRDGSTERASTASLDSALRSATRAIPAKAGRALEVRQLRRLAVGADVVRSDRKLDRVEAESLMRQLASNPNVEYVEVDKLNKPLLTPNDPRFSEQWGYGTGAGGIRATEAWDTTNGAGSVVAILDTGITTHSDLNANILPGYDFIIDTAVSVDGDGRDSNPADPGDGYNANECGAGIPASNSSWHGTHVAGTVAAVTNNGVGVAGVAYGAKIVPVRVLGKCGGYDSDIADAIIWASGGTVSGVPANANPAEVINLSLGGSGACGATTQTAINGAVGRGTTLVIAAGNDNTNVSNASPANCNNVVAVGSITSTGARSSFSNYGALVDVAAPGSSILSTLNAGARTPGAETYASYSGTSMATPHVAGVVALIQAVSATPKTPAQVEALLKSSARAFPSTPSQPIGAGIVNAKAAVDAAGGGGGNVAPVANFTSSASGLTVSFTDTSTDSDGSIASRSWNFGDGTTSTATNPSKTYSAAGTYTVTLTVTDNGGATNTKTSSVTVSSGGGGTVLSNGVPVTGLSAATGASLNYTMVVPAGASNLTFTTSGGTGDMDMYVKSGSAPTDTVYDCRPYVNGNAETCTFAAPTAGTYYVRLKAYSAFSGVSLTGSYTTGGGGGTQTYTNGTDVAIGDNTTVNSPITVSGRSGSGLASTSVAVNIVHTYIGDLKVDLVAPDGSVYVLHNRSGGSADNINSTYTVNLSSEALNGTWNLRVNDNAGGDTGYINSWSVTF</sequence>
<dbReference type="GO" id="GO:0006508">
    <property type="term" value="P:proteolysis"/>
    <property type="evidence" value="ECO:0007669"/>
    <property type="project" value="UniProtKB-KW"/>
</dbReference>
<dbReference type="InterPro" id="IPR050131">
    <property type="entry name" value="Peptidase_S8_subtilisin-like"/>
</dbReference>
<feature type="active site" description="Charge relay system" evidence="6">
    <location>
        <position position="240"/>
    </location>
</feature>
<dbReference type="SUPFAM" id="SSF49299">
    <property type="entry name" value="PKD domain"/>
    <property type="match status" value="1"/>
</dbReference>
<dbReference type="SUPFAM" id="SSF49785">
    <property type="entry name" value="Galactose-binding domain-like"/>
    <property type="match status" value="1"/>
</dbReference>
<dbReference type="PRINTS" id="PR00723">
    <property type="entry name" value="SUBTILISIN"/>
</dbReference>
<dbReference type="InterPro" id="IPR022398">
    <property type="entry name" value="Peptidase_S8_His-AS"/>
</dbReference>
<dbReference type="Pfam" id="PF04151">
    <property type="entry name" value="PPC"/>
    <property type="match status" value="1"/>
</dbReference>
<dbReference type="PROSITE" id="PS51892">
    <property type="entry name" value="SUBTILASE"/>
    <property type="match status" value="1"/>
</dbReference>
<dbReference type="InterPro" id="IPR013783">
    <property type="entry name" value="Ig-like_fold"/>
</dbReference>
<evidence type="ECO:0000256" key="4">
    <source>
        <dbReference type="ARBA" id="ARBA00022801"/>
    </source>
</evidence>
<dbReference type="RefSeq" id="WP_430540638.1">
    <property type="nucleotide sequence ID" value="NZ_JAVDTT010000005.1"/>
</dbReference>
<feature type="active site" description="Charge relay system" evidence="6">
    <location>
        <position position="180"/>
    </location>
</feature>
<reference evidence="12 13" key="1">
    <citation type="submission" date="2023-07" db="EMBL/GenBank/DDBJ databases">
        <title>Sorghum-associated microbial communities from plants grown in Nebraska, USA.</title>
        <authorList>
            <person name="Schachtman D."/>
        </authorList>
    </citation>
    <scope>NUCLEOTIDE SEQUENCE [LARGE SCALE GENOMIC DNA]</scope>
    <source>
        <strain evidence="12 13">BE107</strain>
    </source>
</reference>
<dbReference type="CDD" id="cd07496">
    <property type="entry name" value="Peptidases_S8_13"/>
    <property type="match status" value="1"/>
</dbReference>
<evidence type="ECO:0000313" key="13">
    <source>
        <dbReference type="Proteomes" id="UP001254759"/>
    </source>
</evidence>
<proteinExistence type="inferred from homology"/>
<dbReference type="Gene3D" id="2.60.120.380">
    <property type="match status" value="1"/>
</dbReference>
<dbReference type="InterPro" id="IPR022409">
    <property type="entry name" value="PKD/Chitinase_dom"/>
</dbReference>
<feature type="signal peptide" evidence="9">
    <location>
        <begin position="1"/>
        <end position="32"/>
    </location>
</feature>
<dbReference type="Gene3D" id="2.60.120.260">
    <property type="entry name" value="Galactose-binding domain-like"/>
    <property type="match status" value="1"/>
</dbReference>
<dbReference type="PROSITE" id="PS51829">
    <property type="entry name" value="P_HOMO_B"/>
    <property type="match status" value="1"/>
</dbReference>
<dbReference type="EMBL" id="JAVDTT010000005">
    <property type="protein sequence ID" value="MDR6842954.1"/>
    <property type="molecule type" value="Genomic_DNA"/>
</dbReference>
<dbReference type="PANTHER" id="PTHR43806:SF11">
    <property type="entry name" value="CEREVISIN-RELATED"/>
    <property type="match status" value="1"/>
</dbReference>
<evidence type="ECO:0000256" key="3">
    <source>
        <dbReference type="ARBA" id="ARBA00022670"/>
    </source>
</evidence>
<dbReference type="InterPro" id="IPR023827">
    <property type="entry name" value="Peptidase_S8_Asp-AS"/>
</dbReference>
<dbReference type="PROSITE" id="PS00138">
    <property type="entry name" value="SUBTILASE_SER"/>
    <property type="match status" value="1"/>
</dbReference>
<feature type="chain" id="PRO_5045881975" evidence="9">
    <location>
        <begin position="33"/>
        <end position="783"/>
    </location>
</feature>
<dbReference type="Pfam" id="PF00082">
    <property type="entry name" value="Peptidase_S8"/>
    <property type="match status" value="1"/>
</dbReference>
<dbReference type="Pfam" id="PF18911">
    <property type="entry name" value="PKD_4"/>
    <property type="match status" value="1"/>
</dbReference>
<keyword evidence="4 6" id="KW-0378">Hydrolase</keyword>
<evidence type="ECO:0000256" key="5">
    <source>
        <dbReference type="ARBA" id="ARBA00022825"/>
    </source>
</evidence>
<comment type="caution">
    <text evidence="12">The sequence shown here is derived from an EMBL/GenBank/DDBJ whole genome shotgun (WGS) entry which is preliminary data.</text>
</comment>
<dbReference type="InterPro" id="IPR036852">
    <property type="entry name" value="Peptidase_S8/S53_dom_sf"/>
</dbReference>
<dbReference type="InterPro" id="IPR023828">
    <property type="entry name" value="Peptidase_S8_Ser-AS"/>
</dbReference>